<comment type="caution">
    <text evidence="2">The sequence shown here is derived from an EMBL/GenBank/DDBJ whole genome shotgun (WGS) entry which is preliminary data.</text>
</comment>
<dbReference type="RefSeq" id="WP_053398175.1">
    <property type="nucleotide sequence ID" value="NZ_LFQU01000009.1"/>
</dbReference>
<evidence type="ECO:0000313" key="3">
    <source>
        <dbReference type="Proteomes" id="UP000036951"/>
    </source>
</evidence>
<name>A0A8E1UQQ7_9BACT</name>
<dbReference type="EMBL" id="LFQU01000009">
    <property type="protein sequence ID" value="KOO68781.1"/>
    <property type="molecule type" value="Genomic_DNA"/>
</dbReference>
<sequence>MNKEIEQLIKRFMDGQTTVDEENRIAEYLRTHEVEDEWKPYKDMFGWFEDGMPLQSNGQKHTVKNRSKATMVAMLMAAAAAIVALVMIMRPGTPDIIPEQQTVNAAGKLATEENIISSKDTLAIDSMKKEAVKPNKKKSRIKRRVYKVMPPKTYLAKSERDSINVVADQMAEEKLRQICFEQEQKIREIYDLYNRQDIKIELIMATLEEGIDYETEENEYY</sequence>
<keyword evidence="1" id="KW-0472">Membrane</keyword>
<keyword evidence="1" id="KW-1133">Transmembrane helix</keyword>
<feature type="transmembrane region" description="Helical" evidence="1">
    <location>
        <begin position="69"/>
        <end position="89"/>
    </location>
</feature>
<dbReference type="Proteomes" id="UP000036951">
    <property type="component" value="Unassembled WGS sequence"/>
</dbReference>
<dbReference type="OrthoDB" id="1073153at2"/>
<keyword evidence="1" id="KW-0812">Transmembrane</keyword>
<evidence type="ECO:0000313" key="2">
    <source>
        <dbReference type="EMBL" id="KOO68781.1"/>
    </source>
</evidence>
<keyword evidence="3" id="KW-1185">Reference proteome</keyword>
<organism evidence="2 3">
    <name type="scientific">Xylanibacter rarus</name>
    <dbReference type="NCBI Taxonomy" id="1676614"/>
    <lineage>
        <taxon>Bacteria</taxon>
        <taxon>Pseudomonadati</taxon>
        <taxon>Bacteroidota</taxon>
        <taxon>Bacteroidia</taxon>
        <taxon>Bacteroidales</taxon>
        <taxon>Prevotellaceae</taxon>
        <taxon>Xylanibacter</taxon>
    </lineage>
</organism>
<gene>
    <name evidence="2" type="ORF">ACU52_06380</name>
</gene>
<protein>
    <submittedName>
        <fullName evidence="2">Uncharacterized protein</fullName>
    </submittedName>
</protein>
<proteinExistence type="predicted"/>
<evidence type="ECO:0000256" key="1">
    <source>
        <dbReference type="SAM" id="Phobius"/>
    </source>
</evidence>
<dbReference type="AlphaFoldDB" id="A0A8E1UQQ7"/>
<reference evidence="2 3" key="1">
    <citation type="submission" date="2015-06" db="EMBL/GenBank/DDBJ databases">
        <title>Prevotella sp. 109, sp. nov., a novel member of the family Prevotellaceae isolated from human faeces.</title>
        <authorList>
            <person name="Shkoporov A.N."/>
            <person name="Chaplin A.V."/>
            <person name="Kafarskaia L.I."/>
            <person name="Efimov B.A."/>
        </authorList>
    </citation>
    <scope>NUCLEOTIDE SEQUENCE [LARGE SCALE GENOMIC DNA]</scope>
    <source>
        <strain evidence="2 3">109</strain>
    </source>
</reference>
<accession>A0A8E1UQQ7</accession>